<accession>A0AAX6MRR6</accession>
<dbReference type="AlphaFoldDB" id="A0AAX6MRR6"/>
<comment type="caution">
    <text evidence="2">The sequence shown here is derived from an EMBL/GenBank/DDBJ whole genome shotgun (WGS) entry which is preliminary data.</text>
</comment>
<proteinExistence type="predicted"/>
<feature type="region of interest" description="Disordered" evidence="1">
    <location>
        <begin position="198"/>
        <end position="233"/>
    </location>
</feature>
<feature type="region of interest" description="Disordered" evidence="1">
    <location>
        <begin position="108"/>
        <end position="154"/>
    </location>
</feature>
<name>A0AAX6MRR6_9PEZI</name>
<evidence type="ECO:0000313" key="3">
    <source>
        <dbReference type="Proteomes" id="UP001369815"/>
    </source>
</evidence>
<dbReference type="Proteomes" id="UP001369815">
    <property type="component" value="Unassembled WGS sequence"/>
</dbReference>
<feature type="compositionally biased region" description="Low complexity" evidence="1">
    <location>
        <begin position="42"/>
        <end position="57"/>
    </location>
</feature>
<feature type="compositionally biased region" description="Basic and acidic residues" evidence="1">
    <location>
        <begin position="209"/>
        <end position="226"/>
    </location>
</feature>
<protein>
    <submittedName>
        <fullName evidence="2">Uncharacterized protein</fullName>
    </submittedName>
</protein>
<reference evidence="2 3" key="1">
    <citation type="journal article" date="2024" name="Front Chem Biol">
        <title>Unveiling the potential of Daldinia eschscholtzii MFLUCC 19-0629 through bioactivity and bioinformatics studies for enhanced sustainable agriculture production.</title>
        <authorList>
            <person name="Brooks S."/>
            <person name="Weaver J.A."/>
            <person name="Klomchit A."/>
            <person name="Alharthi S.A."/>
            <person name="Onlamun T."/>
            <person name="Nurani R."/>
            <person name="Vong T.K."/>
            <person name="Alberti F."/>
            <person name="Greco C."/>
        </authorList>
    </citation>
    <scope>NUCLEOTIDE SEQUENCE [LARGE SCALE GENOMIC DNA]</scope>
    <source>
        <strain evidence="2">MFLUCC 19-0629</strain>
    </source>
</reference>
<sequence length="233" mass="24645">MVIAAQKTHDAPKTLDELNRLRKKLILRGWRDEIIEGRRAAEASATTSAATPSAAVEAADEAPRRRKGWIGEEVEAEAEVEEDDGSAPVFTDFDEHSLPSVTVPAVATSAASSTSTSTPATASGFNERKRLVTSVSDGPSKRPRMDTPATSGPADIAMDLVGSNFVPTSSRTVVASTTSPSKRSGVAGLLRSAPDLNTTIHAGSGYHNEVPDVRRQKNPPRAKEPGEDSESED</sequence>
<feature type="region of interest" description="Disordered" evidence="1">
    <location>
        <begin position="42"/>
        <end position="65"/>
    </location>
</feature>
<organism evidence="2 3">
    <name type="scientific">Daldinia eschscholtzii</name>
    <dbReference type="NCBI Taxonomy" id="292717"/>
    <lineage>
        <taxon>Eukaryota</taxon>
        <taxon>Fungi</taxon>
        <taxon>Dikarya</taxon>
        <taxon>Ascomycota</taxon>
        <taxon>Pezizomycotina</taxon>
        <taxon>Sordariomycetes</taxon>
        <taxon>Xylariomycetidae</taxon>
        <taxon>Xylariales</taxon>
        <taxon>Hypoxylaceae</taxon>
        <taxon>Daldinia</taxon>
    </lineage>
</organism>
<gene>
    <name evidence="2" type="ORF">Daesc_004844</name>
</gene>
<keyword evidence="3" id="KW-1185">Reference proteome</keyword>
<evidence type="ECO:0000313" key="2">
    <source>
        <dbReference type="EMBL" id="KAK6954872.1"/>
    </source>
</evidence>
<feature type="compositionally biased region" description="Low complexity" evidence="1">
    <location>
        <begin position="108"/>
        <end position="123"/>
    </location>
</feature>
<dbReference type="EMBL" id="JBANMG010000004">
    <property type="protein sequence ID" value="KAK6954872.1"/>
    <property type="molecule type" value="Genomic_DNA"/>
</dbReference>
<evidence type="ECO:0000256" key="1">
    <source>
        <dbReference type="SAM" id="MobiDB-lite"/>
    </source>
</evidence>